<keyword evidence="3" id="KW-0238">DNA-binding</keyword>
<organism evidence="6 7">
    <name type="scientific">Caenimonas aquaedulcis</name>
    <dbReference type="NCBI Taxonomy" id="2793270"/>
    <lineage>
        <taxon>Bacteria</taxon>
        <taxon>Pseudomonadati</taxon>
        <taxon>Pseudomonadota</taxon>
        <taxon>Betaproteobacteria</taxon>
        <taxon>Burkholderiales</taxon>
        <taxon>Comamonadaceae</taxon>
        <taxon>Caenimonas</taxon>
    </lineage>
</organism>
<keyword evidence="4" id="KW-0804">Transcription</keyword>
<dbReference type="RefSeq" id="WP_196986193.1">
    <property type="nucleotide sequence ID" value="NZ_JADWYS010000001.1"/>
</dbReference>
<name>A0A931MH10_9BURK</name>
<dbReference type="SUPFAM" id="SSF53850">
    <property type="entry name" value="Periplasmic binding protein-like II"/>
    <property type="match status" value="1"/>
</dbReference>
<comment type="similarity">
    <text evidence="1">Belongs to the LysR transcriptional regulatory family.</text>
</comment>
<sequence length="302" mass="33148">MPHDITDLRFFVTITESGSLAEAARRLDVTASAVSQRLRHLEASLGMQLAHRSTRRFMLTEEGELFHAGVVEMLANLDGLVDRLRARSGEVVGTLHVGGPLGFGRHYLAPAIAQFHALHPKLMVSLTLSDVVSAADANRFDLIVHIGQLGDSSMVAYPIAPNSRFVCAAPSYLAKRPAPREPKDLAQHDCIVLRENGEDVTLWRFRRKRSEAAVRVPAILSSNDGEVAKQWALQGKGVVLRSEWDVADSLASGRLVRLLPGWSLPDADVVALVAGRTGMSARVKLFLSFLQARFQPAPPWRR</sequence>
<dbReference type="Gene3D" id="1.10.10.10">
    <property type="entry name" value="Winged helix-like DNA-binding domain superfamily/Winged helix DNA-binding domain"/>
    <property type="match status" value="1"/>
</dbReference>
<evidence type="ECO:0000256" key="4">
    <source>
        <dbReference type="ARBA" id="ARBA00023163"/>
    </source>
</evidence>
<protein>
    <submittedName>
        <fullName evidence="6">LysR family transcriptional regulator</fullName>
    </submittedName>
</protein>
<dbReference type="CDD" id="cd08479">
    <property type="entry name" value="PBP2_CrgA_like_9"/>
    <property type="match status" value="1"/>
</dbReference>
<dbReference type="FunFam" id="3.40.190.290:FF:000001">
    <property type="entry name" value="Transcriptional regulator, LysR family"/>
    <property type="match status" value="1"/>
</dbReference>
<feature type="domain" description="HTH lysR-type" evidence="5">
    <location>
        <begin position="3"/>
        <end position="60"/>
    </location>
</feature>
<dbReference type="InterPro" id="IPR036390">
    <property type="entry name" value="WH_DNA-bd_sf"/>
</dbReference>
<dbReference type="Pfam" id="PF03466">
    <property type="entry name" value="LysR_substrate"/>
    <property type="match status" value="1"/>
</dbReference>
<dbReference type="InterPro" id="IPR036388">
    <property type="entry name" value="WH-like_DNA-bd_sf"/>
</dbReference>
<gene>
    <name evidence="6" type="ORF">I5803_09845</name>
</gene>
<dbReference type="GO" id="GO:0003677">
    <property type="term" value="F:DNA binding"/>
    <property type="evidence" value="ECO:0007669"/>
    <property type="project" value="UniProtKB-KW"/>
</dbReference>
<keyword evidence="7" id="KW-1185">Reference proteome</keyword>
<evidence type="ECO:0000256" key="1">
    <source>
        <dbReference type="ARBA" id="ARBA00009437"/>
    </source>
</evidence>
<evidence type="ECO:0000256" key="3">
    <source>
        <dbReference type="ARBA" id="ARBA00023125"/>
    </source>
</evidence>
<comment type="caution">
    <text evidence="6">The sequence shown here is derived from an EMBL/GenBank/DDBJ whole genome shotgun (WGS) entry which is preliminary data.</text>
</comment>
<dbReference type="EMBL" id="JADWYS010000001">
    <property type="protein sequence ID" value="MBG9388324.1"/>
    <property type="molecule type" value="Genomic_DNA"/>
</dbReference>
<evidence type="ECO:0000313" key="6">
    <source>
        <dbReference type="EMBL" id="MBG9388324.1"/>
    </source>
</evidence>
<dbReference type="Gene3D" id="3.40.190.290">
    <property type="match status" value="1"/>
</dbReference>
<dbReference type="SUPFAM" id="SSF46785">
    <property type="entry name" value="Winged helix' DNA-binding domain"/>
    <property type="match status" value="1"/>
</dbReference>
<dbReference type="Proteomes" id="UP000651050">
    <property type="component" value="Unassembled WGS sequence"/>
</dbReference>
<dbReference type="InterPro" id="IPR058163">
    <property type="entry name" value="LysR-type_TF_proteobact-type"/>
</dbReference>
<dbReference type="AlphaFoldDB" id="A0A931MH10"/>
<dbReference type="PANTHER" id="PTHR30537">
    <property type="entry name" value="HTH-TYPE TRANSCRIPTIONAL REGULATOR"/>
    <property type="match status" value="1"/>
</dbReference>
<keyword evidence="2" id="KW-0805">Transcription regulation</keyword>
<evidence type="ECO:0000259" key="5">
    <source>
        <dbReference type="PROSITE" id="PS50931"/>
    </source>
</evidence>
<accession>A0A931MH10</accession>
<dbReference type="PROSITE" id="PS50931">
    <property type="entry name" value="HTH_LYSR"/>
    <property type="match status" value="1"/>
</dbReference>
<dbReference type="InterPro" id="IPR005119">
    <property type="entry name" value="LysR_subst-bd"/>
</dbReference>
<evidence type="ECO:0000256" key="2">
    <source>
        <dbReference type="ARBA" id="ARBA00023015"/>
    </source>
</evidence>
<dbReference type="InterPro" id="IPR000847">
    <property type="entry name" value="LysR_HTH_N"/>
</dbReference>
<dbReference type="Pfam" id="PF00126">
    <property type="entry name" value="HTH_1"/>
    <property type="match status" value="1"/>
</dbReference>
<proteinExistence type="inferred from homology"/>
<evidence type="ECO:0000313" key="7">
    <source>
        <dbReference type="Proteomes" id="UP000651050"/>
    </source>
</evidence>
<dbReference type="FunFam" id="1.10.10.10:FF:000001">
    <property type="entry name" value="LysR family transcriptional regulator"/>
    <property type="match status" value="1"/>
</dbReference>
<reference evidence="6" key="1">
    <citation type="submission" date="2020-11" db="EMBL/GenBank/DDBJ databases">
        <title>Bacterial whole genome sequence for Caenimonas sp. DR4.4.</title>
        <authorList>
            <person name="Le V."/>
            <person name="Ko S.-R."/>
            <person name="Ahn C.-Y."/>
            <person name="Oh H.-M."/>
        </authorList>
    </citation>
    <scope>NUCLEOTIDE SEQUENCE</scope>
    <source>
        <strain evidence="6">DR4.4</strain>
    </source>
</reference>
<dbReference type="GO" id="GO:0003700">
    <property type="term" value="F:DNA-binding transcription factor activity"/>
    <property type="evidence" value="ECO:0007669"/>
    <property type="project" value="InterPro"/>
</dbReference>
<dbReference type="PANTHER" id="PTHR30537:SF5">
    <property type="entry name" value="HTH-TYPE TRANSCRIPTIONAL ACTIVATOR TTDR-RELATED"/>
    <property type="match status" value="1"/>
</dbReference>